<feature type="compositionally biased region" description="Basic and acidic residues" evidence="4">
    <location>
        <begin position="299"/>
        <end position="309"/>
    </location>
</feature>
<feature type="non-terminal residue" evidence="5">
    <location>
        <position position="1"/>
    </location>
</feature>
<dbReference type="InterPro" id="IPR002738">
    <property type="entry name" value="RNase_P_p30"/>
</dbReference>
<organism evidence="5 6">
    <name type="scientific">Porites lobata</name>
    <dbReference type="NCBI Taxonomy" id="104759"/>
    <lineage>
        <taxon>Eukaryota</taxon>
        <taxon>Metazoa</taxon>
        <taxon>Cnidaria</taxon>
        <taxon>Anthozoa</taxon>
        <taxon>Hexacorallia</taxon>
        <taxon>Scleractinia</taxon>
        <taxon>Fungiina</taxon>
        <taxon>Poritidae</taxon>
        <taxon>Porites</taxon>
    </lineage>
</organism>
<comment type="subcellular location">
    <subcellularLocation>
        <location evidence="1">Nucleus</location>
    </subcellularLocation>
</comment>
<dbReference type="PANTHER" id="PTHR13031:SF0">
    <property type="entry name" value="RIBONUCLEASE P PROTEIN SUBUNIT P30"/>
    <property type="match status" value="1"/>
</dbReference>
<sequence length="309" mass="34540">NWSAVVTYAFTKMAAFADLNVTCLNNPRETEKLVSKAVKLGFETIALCQTFRLETVKKERKGAAKLTPVNLGNYPAIKDMKKINPRLKVYTRLTVQLDDQSQVHQLSSDPVQSHDILAVQPATEKLFQQACKTLDVDIISLDMTERLPFYLKFPTVNAAIERGIHFEIVYSSAIRDSSQRKNLISTALDLVVFAKGKNIIISSGAVNELDFRGPYDIINLGLLFNLKEEQSKAAITKNCRDVLFRADARKGTEKSVISGKLLKETAQLLSDKEEGDISEGCTGQSKEQNFDDNDEGDNYEPKEKKSKVE</sequence>
<keyword evidence="3" id="KW-0819">tRNA processing</keyword>
<name>A0ABN8RCP0_9CNID</name>
<evidence type="ECO:0000313" key="5">
    <source>
        <dbReference type="EMBL" id="CAH3175605.1"/>
    </source>
</evidence>
<dbReference type="Proteomes" id="UP001159405">
    <property type="component" value="Unassembled WGS sequence"/>
</dbReference>
<evidence type="ECO:0000313" key="6">
    <source>
        <dbReference type="Proteomes" id="UP001159405"/>
    </source>
</evidence>
<dbReference type="Pfam" id="PF01876">
    <property type="entry name" value="RNase_P_p30"/>
    <property type="match status" value="1"/>
</dbReference>
<feature type="region of interest" description="Disordered" evidence="4">
    <location>
        <begin position="271"/>
        <end position="309"/>
    </location>
</feature>
<dbReference type="EMBL" id="CALNXK010000202">
    <property type="protein sequence ID" value="CAH3175605.1"/>
    <property type="molecule type" value="Genomic_DNA"/>
</dbReference>
<dbReference type="Gene3D" id="3.20.20.140">
    <property type="entry name" value="Metal-dependent hydrolases"/>
    <property type="match status" value="1"/>
</dbReference>
<evidence type="ECO:0000256" key="4">
    <source>
        <dbReference type="SAM" id="MobiDB-lite"/>
    </source>
</evidence>
<reference evidence="5 6" key="1">
    <citation type="submission" date="2022-05" db="EMBL/GenBank/DDBJ databases">
        <authorList>
            <consortium name="Genoscope - CEA"/>
            <person name="William W."/>
        </authorList>
    </citation>
    <scope>NUCLEOTIDE SEQUENCE [LARGE SCALE GENOMIC DNA]</scope>
</reference>
<comment type="similarity">
    <text evidence="2">Belongs to the eukaryotic/archaeal RNase P protein component 3 family.</text>
</comment>
<evidence type="ECO:0000256" key="2">
    <source>
        <dbReference type="ARBA" id="ARBA00007331"/>
    </source>
</evidence>
<proteinExistence type="inferred from homology"/>
<gene>
    <name evidence="5" type="ORF">PLOB_00017110</name>
</gene>
<dbReference type="SUPFAM" id="SSF89550">
    <property type="entry name" value="PHP domain-like"/>
    <property type="match status" value="1"/>
</dbReference>
<dbReference type="InterPro" id="IPR016195">
    <property type="entry name" value="Pol/histidinol_Pase-like"/>
</dbReference>
<comment type="caution">
    <text evidence="5">The sequence shown here is derived from an EMBL/GenBank/DDBJ whole genome shotgun (WGS) entry which is preliminary data.</text>
</comment>
<protein>
    <submittedName>
        <fullName evidence="5">Uncharacterized protein</fullName>
    </submittedName>
</protein>
<evidence type="ECO:0000256" key="3">
    <source>
        <dbReference type="ARBA" id="ARBA00022694"/>
    </source>
</evidence>
<evidence type="ECO:0000256" key="1">
    <source>
        <dbReference type="ARBA" id="ARBA00004123"/>
    </source>
</evidence>
<keyword evidence="6" id="KW-1185">Reference proteome</keyword>
<accession>A0ABN8RCP0</accession>
<dbReference type="PANTHER" id="PTHR13031">
    <property type="entry name" value="RIBONUCLEASE P SUBUNIT P30"/>
    <property type="match status" value="1"/>
</dbReference>